<dbReference type="PANTHER" id="PTHR43267">
    <property type="entry name" value="TRNA THREONYLCARBAMOYLADENOSINE DEHYDRATASE"/>
    <property type="match status" value="1"/>
</dbReference>
<keyword evidence="3" id="KW-1185">Reference proteome</keyword>
<dbReference type="Proteomes" id="UP001352223">
    <property type="component" value="Unassembled WGS sequence"/>
</dbReference>
<dbReference type="InterPro" id="IPR000594">
    <property type="entry name" value="ThiF_NAD_FAD-bd"/>
</dbReference>
<sequence>MLLRLAQADDRGRFESLVASGAVRQTHDRIDDQLTELARCLHPERALSGARLHAAVKELCAGTDRHRYGTWVWYPWSGRLVHVLPEAEFRRLRADRNRDKITAVQQRRLRGCRIGVIGLSVGNSAALTCAMEGVGGSFRLADFDQLGLSNLNRLRAGVHDLGLAKTVLCARQMYETDPYLDIELWQEGITEDNLEAFFGAAGRPLDLLIEECDTTWVKVAAREHARGRRVPVLMDMNDRGMLDVERFDQEPARPLFHGRAGDITAQDVRALDPAGTLAFLLQVCDTDRLSPAMSDALGRIGSTLSSWPQLASGVQLGGALVTDTARRILLGEPVGSGRYYVDLEALISPHTNVVRESVRAAP</sequence>
<name>A0ABU6CHT7_9ACTN</name>
<dbReference type="Gene3D" id="3.40.50.720">
    <property type="entry name" value="NAD(P)-binding Rossmann-like Domain"/>
    <property type="match status" value="1"/>
</dbReference>
<organism evidence="2 3">
    <name type="scientific">Streptomyces kunmingensis</name>
    <dbReference type="NCBI Taxonomy" id="68225"/>
    <lineage>
        <taxon>Bacteria</taxon>
        <taxon>Bacillati</taxon>
        <taxon>Actinomycetota</taxon>
        <taxon>Actinomycetes</taxon>
        <taxon>Kitasatosporales</taxon>
        <taxon>Streptomycetaceae</taxon>
        <taxon>Streptomyces</taxon>
    </lineage>
</organism>
<dbReference type="SUPFAM" id="SSF69572">
    <property type="entry name" value="Activating enzymes of the ubiquitin-like proteins"/>
    <property type="match status" value="1"/>
</dbReference>
<dbReference type="InterPro" id="IPR045886">
    <property type="entry name" value="ThiF/MoeB/HesA"/>
</dbReference>
<feature type="domain" description="THIF-type NAD/FAD binding fold" evidence="1">
    <location>
        <begin position="98"/>
        <end position="219"/>
    </location>
</feature>
<proteinExistence type="predicted"/>
<evidence type="ECO:0000313" key="2">
    <source>
        <dbReference type="EMBL" id="MEB3964285.1"/>
    </source>
</evidence>
<dbReference type="Pfam" id="PF00899">
    <property type="entry name" value="ThiF"/>
    <property type="match status" value="1"/>
</dbReference>
<accession>A0ABU6CHT7</accession>
<keyword evidence="2" id="KW-0548">Nucleotidyltransferase</keyword>
<comment type="caution">
    <text evidence="2">The sequence shown here is derived from an EMBL/GenBank/DDBJ whole genome shotgun (WGS) entry which is preliminary data.</text>
</comment>
<keyword evidence="2" id="KW-0808">Transferase</keyword>
<dbReference type="RefSeq" id="WP_324772008.1">
    <property type="nucleotide sequence ID" value="NZ_BAAATS010000022.1"/>
</dbReference>
<reference evidence="2 3" key="1">
    <citation type="submission" date="2022-10" db="EMBL/GenBank/DDBJ databases">
        <authorList>
            <person name="Xie J."/>
            <person name="Shen N."/>
        </authorList>
    </citation>
    <scope>NUCLEOTIDE SEQUENCE [LARGE SCALE GENOMIC DNA]</scope>
    <source>
        <strain evidence="2 3">DSM 41681</strain>
    </source>
</reference>
<dbReference type="PANTHER" id="PTHR43267:SF3">
    <property type="entry name" value="THIF PROTEIN"/>
    <property type="match status" value="1"/>
</dbReference>
<evidence type="ECO:0000259" key="1">
    <source>
        <dbReference type="Pfam" id="PF00899"/>
    </source>
</evidence>
<dbReference type="InterPro" id="IPR035985">
    <property type="entry name" value="Ubiquitin-activating_enz"/>
</dbReference>
<dbReference type="CDD" id="cd01483">
    <property type="entry name" value="E1_enzyme_family"/>
    <property type="match status" value="1"/>
</dbReference>
<dbReference type="EMBL" id="JAOZYB010000308">
    <property type="protein sequence ID" value="MEB3964285.1"/>
    <property type="molecule type" value="Genomic_DNA"/>
</dbReference>
<gene>
    <name evidence="2" type="ORF">OKJ48_29205</name>
</gene>
<protein>
    <submittedName>
        <fullName evidence="2">ThiF family adenylyltransferase</fullName>
    </submittedName>
</protein>
<dbReference type="GO" id="GO:0016779">
    <property type="term" value="F:nucleotidyltransferase activity"/>
    <property type="evidence" value="ECO:0007669"/>
    <property type="project" value="UniProtKB-KW"/>
</dbReference>
<evidence type="ECO:0000313" key="3">
    <source>
        <dbReference type="Proteomes" id="UP001352223"/>
    </source>
</evidence>